<sequence>MGIDVLVSDGLHLSRFALAALLERHEGVRVVGSAESNYAALEFAELHRPDVAIISFEGEDSEAVSSAEKIANLGCRSMLLTTAVTRSVVRQAFATGIGGIVERSVSPRQFVDAIHRVHQGERVFDAELTVAALNNSDCPLNRREFAVLEYVARGDTVVEIAAGMHLSQGTVRNYLSSMVAKLGARNRIDALRIARDSRWI</sequence>
<dbReference type="GO" id="GO:0000160">
    <property type="term" value="P:phosphorelay signal transduction system"/>
    <property type="evidence" value="ECO:0007669"/>
    <property type="project" value="InterPro"/>
</dbReference>
<evidence type="ECO:0000256" key="1">
    <source>
        <dbReference type="ARBA" id="ARBA00023125"/>
    </source>
</evidence>
<dbReference type="Pfam" id="PF00196">
    <property type="entry name" value="GerE"/>
    <property type="match status" value="1"/>
</dbReference>
<evidence type="ECO:0000313" key="6">
    <source>
        <dbReference type="Proteomes" id="UP000618795"/>
    </source>
</evidence>
<dbReference type="AlphaFoldDB" id="A0A918IIG5"/>
<comment type="caution">
    <text evidence="2">Lacks conserved residue(s) required for the propagation of feature annotation.</text>
</comment>
<dbReference type="SUPFAM" id="SSF46894">
    <property type="entry name" value="C-terminal effector domain of the bipartite response regulators"/>
    <property type="match status" value="1"/>
</dbReference>
<dbReference type="SMART" id="SM00421">
    <property type="entry name" value="HTH_LUXR"/>
    <property type="match status" value="1"/>
</dbReference>
<evidence type="ECO:0000313" key="5">
    <source>
        <dbReference type="EMBL" id="GGV19675.1"/>
    </source>
</evidence>
<dbReference type="InterPro" id="IPR011006">
    <property type="entry name" value="CheY-like_superfamily"/>
</dbReference>
<feature type="domain" description="Response regulatory" evidence="4">
    <location>
        <begin position="4"/>
        <end position="118"/>
    </location>
</feature>
<dbReference type="InterPro" id="IPR001789">
    <property type="entry name" value="Sig_transdc_resp-reg_receiver"/>
</dbReference>
<keyword evidence="6" id="KW-1185">Reference proteome</keyword>
<dbReference type="Proteomes" id="UP000618795">
    <property type="component" value="Unassembled WGS sequence"/>
</dbReference>
<dbReference type="CDD" id="cd06170">
    <property type="entry name" value="LuxR_C_like"/>
    <property type="match status" value="1"/>
</dbReference>
<feature type="domain" description="HTH luxR-type" evidence="3">
    <location>
        <begin position="133"/>
        <end position="198"/>
    </location>
</feature>
<dbReference type="InterPro" id="IPR016032">
    <property type="entry name" value="Sig_transdc_resp-reg_C-effctor"/>
</dbReference>
<dbReference type="PRINTS" id="PR00038">
    <property type="entry name" value="HTHLUXR"/>
</dbReference>
<dbReference type="EMBL" id="BMTD01000021">
    <property type="protein sequence ID" value="GGV19675.1"/>
    <property type="molecule type" value="Genomic_DNA"/>
</dbReference>
<gene>
    <name evidence="5" type="primary">desR</name>
    <name evidence="5" type="ORF">GCM10010260_69480</name>
</gene>
<evidence type="ECO:0000259" key="3">
    <source>
        <dbReference type="PROSITE" id="PS50043"/>
    </source>
</evidence>
<comment type="caution">
    <text evidence="5">The sequence shown here is derived from an EMBL/GenBank/DDBJ whole genome shotgun (WGS) entry which is preliminary data.</text>
</comment>
<dbReference type="PANTHER" id="PTHR43214">
    <property type="entry name" value="TWO-COMPONENT RESPONSE REGULATOR"/>
    <property type="match status" value="1"/>
</dbReference>
<dbReference type="InterPro" id="IPR039420">
    <property type="entry name" value="WalR-like"/>
</dbReference>
<reference evidence="5" key="2">
    <citation type="submission" date="2020-09" db="EMBL/GenBank/DDBJ databases">
        <authorList>
            <person name="Sun Q."/>
            <person name="Ohkuma M."/>
        </authorList>
    </citation>
    <scope>NUCLEOTIDE SEQUENCE</scope>
    <source>
        <strain evidence="5">JCM 4369</strain>
    </source>
</reference>
<dbReference type="Gene3D" id="3.40.50.2300">
    <property type="match status" value="1"/>
</dbReference>
<accession>A0A918IIG5</accession>
<keyword evidence="1 5" id="KW-0238">DNA-binding</keyword>
<organism evidence="5 6">
    <name type="scientific">Streptomyces filipinensis</name>
    <dbReference type="NCBI Taxonomy" id="66887"/>
    <lineage>
        <taxon>Bacteria</taxon>
        <taxon>Bacillati</taxon>
        <taxon>Actinomycetota</taxon>
        <taxon>Actinomycetes</taxon>
        <taxon>Kitasatosporales</taxon>
        <taxon>Streptomycetaceae</taxon>
        <taxon>Streptomyces</taxon>
    </lineage>
</organism>
<dbReference type="PROSITE" id="PS50043">
    <property type="entry name" value="HTH_LUXR_2"/>
    <property type="match status" value="1"/>
</dbReference>
<reference evidence="5" key="1">
    <citation type="journal article" date="2014" name="Int. J. Syst. Evol. Microbiol.">
        <title>Complete genome sequence of Corynebacterium casei LMG S-19264T (=DSM 44701T), isolated from a smear-ripened cheese.</title>
        <authorList>
            <consortium name="US DOE Joint Genome Institute (JGI-PGF)"/>
            <person name="Walter F."/>
            <person name="Albersmeier A."/>
            <person name="Kalinowski J."/>
            <person name="Ruckert C."/>
        </authorList>
    </citation>
    <scope>NUCLEOTIDE SEQUENCE</scope>
    <source>
        <strain evidence="5">JCM 4369</strain>
    </source>
</reference>
<proteinExistence type="predicted"/>
<dbReference type="PROSITE" id="PS50110">
    <property type="entry name" value="RESPONSE_REGULATORY"/>
    <property type="match status" value="1"/>
</dbReference>
<dbReference type="PROSITE" id="PS00622">
    <property type="entry name" value="HTH_LUXR_1"/>
    <property type="match status" value="1"/>
</dbReference>
<dbReference type="SUPFAM" id="SSF52172">
    <property type="entry name" value="CheY-like"/>
    <property type="match status" value="1"/>
</dbReference>
<name>A0A918IIG5_9ACTN</name>
<dbReference type="PANTHER" id="PTHR43214:SF42">
    <property type="entry name" value="TRANSCRIPTIONAL REGULATORY PROTEIN DESR"/>
    <property type="match status" value="1"/>
</dbReference>
<dbReference type="GO" id="GO:0003677">
    <property type="term" value="F:DNA binding"/>
    <property type="evidence" value="ECO:0007669"/>
    <property type="project" value="UniProtKB-KW"/>
</dbReference>
<dbReference type="GO" id="GO:0006355">
    <property type="term" value="P:regulation of DNA-templated transcription"/>
    <property type="evidence" value="ECO:0007669"/>
    <property type="project" value="InterPro"/>
</dbReference>
<dbReference type="InterPro" id="IPR000792">
    <property type="entry name" value="Tscrpt_reg_LuxR_C"/>
</dbReference>
<protein>
    <submittedName>
        <fullName evidence="5">DNA-binding response regulator</fullName>
    </submittedName>
</protein>
<evidence type="ECO:0000259" key="4">
    <source>
        <dbReference type="PROSITE" id="PS50110"/>
    </source>
</evidence>
<evidence type="ECO:0000256" key="2">
    <source>
        <dbReference type="PROSITE-ProRule" id="PRU00169"/>
    </source>
</evidence>